<evidence type="ECO:0000259" key="1">
    <source>
        <dbReference type="PROSITE" id="PS50943"/>
    </source>
</evidence>
<dbReference type="EMBL" id="FN545186">
    <property type="protein sequence ID" value="CBA72704.1"/>
    <property type="molecule type" value="Genomic_DNA"/>
</dbReference>
<dbReference type="AlphaFoldDB" id="D2TYY1"/>
<protein>
    <submittedName>
        <fullName evidence="2">Conserved hypothetical phage protein</fullName>
    </submittedName>
    <submittedName>
        <fullName evidence="3">Helix-turn-helix transcriptional regulator</fullName>
    </submittedName>
</protein>
<evidence type="ECO:0000313" key="3">
    <source>
        <dbReference type="EMBL" id="WGM07552.1"/>
    </source>
</evidence>
<proteinExistence type="predicted"/>
<evidence type="ECO:0000313" key="4">
    <source>
        <dbReference type="Proteomes" id="UP001177592"/>
    </source>
</evidence>
<dbReference type="SUPFAM" id="SSF47413">
    <property type="entry name" value="lambda repressor-like DNA-binding domains"/>
    <property type="match status" value="1"/>
</dbReference>
<dbReference type="PROSITE" id="PS50943">
    <property type="entry name" value="HTH_CROC1"/>
    <property type="match status" value="1"/>
</dbReference>
<dbReference type="RefSeq" id="WP_026824088.1">
    <property type="nucleotide sequence ID" value="NZ_CP123523.1"/>
</dbReference>
<dbReference type="Gene3D" id="1.10.260.40">
    <property type="entry name" value="lambda repressor-like DNA-binding domains"/>
    <property type="match status" value="1"/>
</dbReference>
<dbReference type="Proteomes" id="UP001177592">
    <property type="component" value="Chromosome"/>
</dbReference>
<gene>
    <name evidence="2" type="ORF">ARN_13700</name>
    <name evidence="3" type="ORF">QE258_10095</name>
</gene>
<dbReference type="EMBL" id="CP123523">
    <property type="protein sequence ID" value="WGM07552.1"/>
    <property type="molecule type" value="Genomic_DNA"/>
</dbReference>
<dbReference type="SMART" id="SM00530">
    <property type="entry name" value="HTH_XRE"/>
    <property type="match status" value="1"/>
</dbReference>
<dbReference type="InterPro" id="IPR001387">
    <property type="entry name" value="Cro/C1-type_HTH"/>
</dbReference>
<dbReference type="Pfam" id="PF01381">
    <property type="entry name" value="HTH_3"/>
    <property type="match status" value="1"/>
</dbReference>
<reference evidence="2" key="1">
    <citation type="journal article" date="2010" name="Insect Mol. Biol.">
        <title>The draft genome sequence of Arsenophonus nasoniae, son-killer bacterium of Nasonia vitripennis, reveals genes associated with virulence and symbiosis.</title>
        <authorList>
            <person name="Wilkes T."/>
            <person name="Darby A.C."/>
            <person name="Choi J."/>
            <person name="Colborne J.K."/>
            <person name="Werren J.H."/>
            <person name="Hurst G.D.D."/>
        </authorList>
    </citation>
    <scope>NUCLEOTIDE SEQUENCE</scope>
</reference>
<accession>D2TYY1</accession>
<feature type="domain" description="HTH cro/C1-type" evidence="1">
    <location>
        <begin position="9"/>
        <end position="64"/>
    </location>
</feature>
<keyword evidence="4" id="KW-1185">Reference proteome</keyword>
<reference evidence="3" key="2">
    <citation type="submission" date="2023-04" db="EMBL/GenBank/DDBJ databases">
        <title>Genome dynamics across the evolutionary transition to endosymbiosis.</title>
        <authorList>
            <person name="Siozios S."/>
            <person name="Nadal-Jimenez P."/>
            <person name="Azagi T."/>
            <person name="Sprong H."/>
            <person name="Frost C.L."/>
            <person name="Parratt S.R."/>
            <person name="Taylor G."/>
            <person name="Brettell L."/>
            <person name="Lew K.C."/>
            <person name="Croft L."/>
            <person name="King K.C."/>
            <person name="Brockhurst M.A."/>
            <person name="Hypsa V."/>
            <person name="Novakova E."/>
            <person name="Darby A.C."/>
            <person name="Hurst G.D.D."/>
        </authorList>
    </citation>
    <scope>NUCLEOTIDE SEQUENCE</scope>
    <source>
        <strain evidence="3">ANv_CAN</strain>
    </source>
</reference>
<evidence type="ECO:0000313" key="2">
    <source>
        <dbReference type="EMBL" id="CBA72704.1"/>
    </source>
</evidence>
<dbReference type="InterPro" id="IPR010982">
    <property type="entry name" value="Lambda_DNA-bd_dom_sf"/>
</dbReference>
<organism evidence="2">
    <name type="scientific">Arsenophonus nasoniae</name>
    <name type="common">son-killer infecting Nasonia vitripennis</name>
    <dbReference type="NCBI Taxonomy" id="638"/>
    <lineage>
        <taxon>Bacteria</taxon>
        <taxon>Pseudomonadati</taxon>
        <taxon>Pseudomonadota</taxon>
        <taxon>Gammaproteobacteria</taxon>
        <taxon>Enterobacterales</taxon>
        <taxon>Morganellaceae</taxon>
        <taxon>Arsenophonus</taxon>
    </lineage>
</organism>
<dbReference type="CDD" id="cd00093">
    <property type="entry name" value="HTH_XRE"/>
    <property type="match status" value="1"/>
</dbReference>
<sequence>MYEKSPIEIVKALLALGLTQSEIEANTGIKQPSISRILTGKTKDSRISTMVALEKFYLKKMTNSSNKSRLNKSKAK</sequence>
<name>D2TYY1_9GAMM</name>
<dbReference type="GO" id="GO:0003677">
    <property type="term" value="F:DNA binding"/>
    <property type="evidence" value="ECO:0007669"/>
    <property type="project" value="InterPro"/>
</dbReference>